<gene>
    <name evidence="17" type="ORF">MENT_LOCUS27871</name>
</gene>
<dbReference type="PANTHER" id="PTHR11705:SF149">
    <property type="entry name" value="SHKT DOMAIN-CONTAINING PROTEIN"/>
    <property type="match status" value="1"/>
</dbReference>
<evidence type="ECO:0000256" key="2">
    <source>
        <dbReference type="ARBA" id="ARBA00005988"/>
    </source>
</evidence>
<evidence type="ECO:0000256" key="7">
    <source>
        <dbReference type="ARBA" id="ARBA00022801"/>
    </source>
</evidence>
<dbReference type="InterPro" id="IPR036990">
    <property type="entry name" value="M14A-like_propep"/>
</dbReference>
<evidence type="ECO:0000256" key="4">
    <source>
        <dbReference type="ARBA" id="ARBA00022670"/>
    </source>
</evidence>
<dbReference type="Pfam" id="PF02244">
    <property type="entry name" value="Propep_M14"/>
    <property type="match status" value="1"/>
</dbReference>
<feature type="chain" id="PRO_5028247855" evidence="14">
    <location>
        <begin position="27"/>
        <end position="562"/>
    </location>
</feature>
<evidence type="ECO:0000256" key="1">
    <source>
        <dbReference type="ARBA" id="ARBA00001947"/>
    </source>
</evidence>
<evidence type="ECO:0000313" key="17">
    <source>
        <dbReference type="EMBL" id="CAD2176100.1"/>
    </source>
</evidence>
<evidence type="ECO:0000256" key="5">
    <source>
        <dbReference type="ARBA" id="ARBA00022723"/>
    </source>
</evidence>
<dbReference type="InterPro" id="IPR057246">
    <property type="entry name" value="CARBOXYPEPT_ZN_1"/>
</dbReference>
<dbReference type="FunFam" id="3.40.630.10:FF:000056">
    <property type="entry name" value="Zinc carboxypeptidase"/>
    <property type="match status" value="1"/>
</dbReference>
<comment type="cofactor">
    <cofactor evidence="1">
        <name>Zn(2+)</name>
        <dbReference type="ChEBI" id="CHEBI:29105"/>
    </cofactor>
</comment>
<feature type="signal peptide" evidence="14">
    <location>
        <begin position="1"/>
        <end position="26"/>
    </location>
</feature>
<accession>A0A6V7VMA6</accession>
<dbReference type="InterPro" id="IPR000834">
    <property type="entry name" value="Peptidase_M14"/>
</dbReference>
<dbReference type="SUPFAM" id="SSF53187">
    <property type="entry name" value="Zn-dependent exopeptidases"/>
    <property type="match status" value="1"/>
</dbReference>
<dbReference type="SMART" id="SM00631">
    <property type="entry name" value="Zn_pept"/>
    <property type="match status" value="1"/>
</dbReference>
<dbReference type="AlphaFoldDB" id="A0A6V7VMA6"/>
<keyword evidence="6 14" id="KW-0732">Signal</keyword>
<comment type="caution">
    <text evidence="11">Lacks conserved residue(s) required for the propagation of feature annotation.</text>
</comment>
<dbReference type="PROSITE" id="PS00133">
    <property type="entry name" value="CARBOXYPEPT_ZN_2"/>
    <property type="match status" value="1"/>
</dbReference>
<dbReference type="PANTHER" id="PTHR11705">
    <property type="entry name" value="PROTEASE FAMILY M14 CARBOXYPEPTIDASE A,B"/>
    <property type="match status" value="1"/>
</dbReference>
<keyword evidence="9" id="KW-0482">Metalloprotease</keyword>
<dbReference type="InterPro" id="IPR003582">
    <property type="entry name" value="ShKT_dom"/>
</dbReference>
<dbReference type="OrthoDB" id="3626597at2759"/>
<evidence type="ECO:0000256" key="12">
    <source>
        <dbReference type="PROSITE-ProRule" id="PRU01379"/>
    </source>
</evidence>
<dbReference type="PROSITE" id="PS51670">
    <property type="entry name" value="SHKT"/>
    <property type="match status" value="1"/>
</dbReference>
<dbReference type="GO" id="GO:0004181">
    <property type="term" value="F:metallocarboxypeptidase activity"/>
    <property type="evidence" value="ECO:0007669"/>
    <property type="project" value="InterPro"/>
</dbReference>
<evidence type="ECO:0000256" key="10">
    <source>
        <dbReference type="ARBA" id="ARBA00023157"/>
    </source>
</evidence>
<dbReference type="Gene3D" id="3.40.630.10">
    <property type="entry name" value="Zn peptidases"/>
    <property type="match status" value="1"/>
</dbReference>
<feature type="domain" description="Peptidase M14" evidence="16">
    <location>
        <begin position="168"/>
        <end position="494"/>
    </location>
</feature>
<keyword evidence="10" id="KW-1015">Disulfide bond</keyword>
<evidence type="ECO:0000259" key="16">
    <source>
        <dbReference type="PROSITE" id="PS52035"/>
    </source>
</evidence>
<dbReference type="GO" id="GO:0005615">
    <property type="term" value="C:extracellular space"/>
    <property type="evidence" value="ECO:0007669"/>
    <property type="project" value="TreeGrafter"/>
</dbReference>
<comment type="similarity">
    <text evidence="2 12">Belongs to the peptidase M14 family.</text>
</comment>
<keyword evidence="7" id="KW-0378">Hydrolase</keyword>
<keyword evidence="4" id="KW-0645">Protease</keyword>
<keyword evidence="8" id="KW-0862">Zinc</keyword>
<evidence type="ECO:0000256" key="13">
    <source>
        <dbReference type="SAM" id="MobiDB-lite"/>
    </source>
</evidence>
<keyword evidence="3" id="KW-0121">Carboxypeptidase</keyword>
<feature type="compositionally biased region" description="Basic and acidic residues" evidence="13">
    <location>
        <begin position="130"/>
        <end position="139"/>
    </location>
</feature>
<evidence type="ECO:0000256" key="6">
    <source>
        <dbReference type="ARBA" id="ARBA00022729"/>
    </source>
</evidence>
<dbReference type="SUPFAM" id="SSF54897">
    <property type="entry name" value="Protease propeptides/inhibitors"/>
    <property type="match status" value="1"/>
</dbReference>
<sequence>MAIKNVFKNAKYLLIILFYLINYCNSKPIEKNKQNIVYSVLRLRAQNETQLNFLMNEFINNSVKLDFWKEPSNIGEDTHVMVAKGPILNDFLNRLNKYNLNIQIMIEDVNELIKKRQKEIEENKEEEEEEGKKKEDITNFRRQRDDPFINSSPRLKKATNLGRFSLGKYKSFADIIHYLNALAVNYPNRVTVQPIGSTHEGRQIPLIKIGTNNNLIGKPAIWIDGGIHAREWVSPAVVLFMIDQLVIGYDTQPLIKQFVDQLDWFIVPLLNPDGYEYSRSSSDPEIRLWRKNRSPTQCTQINTGLFTPPNTQCCQGVDLNRNFDWFFGQVGSSSDPCSEIFAGNFAFSEPETQSVRDFISQQQGRIKTFMTFHSYSQILMYPFGHSLRTYPQDVQELSNVALRAAQALQSTYGTKYTVGTGADTLSMKNWLLCSYPASGGSEDWAKGRMGVKFSFLFELRPEDSVYDGFLLPESQIVPTARETWEAVKVIGTSTIKQFQQPQQQQIFNGIQTTNNRAKRVCRDTDSLCLYWTQQSSSTCQQWPAMKERCSRSCNFCSVEEEN</sequence>
<reference evidence="17 18" key="1">
    <citation type="submission" date="2020-08" db="EMBL/GenBank/DDBJ databases">
        <authorList>
            <person name="Koutsovoulos G."/>
            <person name="Danchin GJ E."/>
        </authorList>
    </citation>
    <scope>NUCLEOTIDE SEQUENCE [LARGE SCALE GENOMIC DNA]</scope>
</reference>
<comment type="caution">
    <text evidence="17">The sequence shown here is derived from an EMBL/GenBank/DDBJ whole genome shotgun (WGS) entry which is preliminary data.</text>
</comment>
<dbReference type="PRINTS" id="PR00765">
    <property type="entry name" value="CRBOXYPTASEA"/>
</dbReference>
<dbReference type="GO" id="GO:0008270">
    <property type="term" value="F:zinc ion binding"/>
    <property type="evidence" value="ECO:0007669"/>
    <property type="project" value="InterPro"/>
</dbReference>
<dbReference type="InterPro" id="IPR057247">
    <property type="entry name" value="CARBOXYPEPT_ZN_2"/>
</dbReference>
<dbReference type="PROSITE" id="PS00132">
    <property type="entry name" value="CARBOXYPEPT_ZN_1"/>
    <property type="match status" value="1"/>
</dbReference>
<evidence type="ECO:0000256" key="14">
    <source>
        <dbReference type="SAM" id="SignalP"/>
    </source>
</evidence>
<feature type="active site" description="Proton donor/acceptor" evidence="12">
    <location>
        <position position="458"/>
    </location>
</feature>
<organism evidence="17 18">
    <name type="scientific">Meloidogyne enterolobii</name>
    <name type="common">Root-knot nematode worm</name>
    <name type="synonym">Meloidogyne mayaguensis</name>
    <dbReference type="NCBI Taxonomy" id="390850"/>
    <lineage>
        <taxon>Eukaryota</taxon>
        <taxon>Metazoa</taxon>
        <taxon>Ecdysozoa</taxon>
        <taxon>Nematoda</taxon>
        <taxon>Chromadorea</taxon>
        <taxon>Rhabditida</taxon>
        <taxon>Tylenchina</taxon>
        <taxon>Tylenchomorpha</taxon>
        <taxon>Tylenchoidea</taxon>
        <taxon>Meloidogynidae</taxon>
        <taxon>Meloidogyninae</taxon>
        <taxon>Meloidogyne</taxon>
    </lineage>
</organism>
<dbReference type="Proteomes" id="UP000580250">
    <property type="component" value="Unassembled WGS sequence"/>
</dbReference>
<dbReference type="Pfam" id="PF00246">
    <property type="entry name" value="Peptidase_M14"/>
    <property type="match status" value="1"/>
</dbReference>
<keyword evidence="5" id="KW-0479">Metal-binding</keyword>
<evidence type="ECO:0000259" key="15">
    <source>
        <dbReference type="PROSITE" id="PS51670"/>
    </source>
</evidence>
<feature type="domain" description="ShKT" evidence="15">
    <location>
        <begin position="521"/>
        <end position="556"/>
    </location>
</feature>
<dbReference type="PROSITE" id="PS52035">
    <property type="entry name" value="PEPTIDASE_M14"/>
    <property type="match status" value="1"/>
</dbReference>
<dbReference type="Gene3D" id="3.30.70.340">
    <property type="entry name" value="Metallocarboxypeptidase-like"/>
    <property type="match status" value="1"/>
</dbReference>
<dbReference type="InterPro" id="IPR003146">
    <property type="entry name" value="M14A_act_pep"/>
</dbReference>
<proteinExistence type="inferred from homology"/>
<evidence type="ECO:0000256" key="3">
    <source>
        <dbReference type="ARBA" id="ARBA00022645"/>
    </source>
</evidence>
<evidence type="ECO:0000313" key="18">
    <source>
        <dbReference type="Proteomes" id="UP000580250"/>
    </source>
</evidence>
<evidence type="ECO:0000256" key="11">
    <source>
        <dbReference type="PROSITE-ProRule" id="PRU01005"/>
    </source>
</evidence>
<protein>
    <submittedName>
        <fullName evidence="17">Uncharacterized protein</fullName>
    </submittedName>
</protein>
<dbReference type="CDD" id="cd03860">
    <property type="entry name" value="M14_CP_A-B_like"/>
    <property type="match status" value="1"/>
</dbReference>
<name>A0A6V7VMA6_MELEN</name>
<dbReference type="GO" id="GO:0006508">
    <property type="term" value="P:proteolysis"/>
    <property type="evidence" value="ECO:0007669"/>
    <property type="project" value="UniProtKB-KW"/>
</dbReference>
<dbReference type="EMBL" id="CAJEWN010000268">
    <property type="protein sequence ID" value="CAD2176100.1"/>
    <property type="molecule type" value="Genomic_DNA"/>
</dbReference>
<evidence type="ECO:0000256" key="8">
    <source>
        <dbReference type="ARBA" id="ARBA00022833"/>
    </source>
</evidence>
<feature type="region of interest" description="Disordered" evidence="13">
    <location>
        <begin position="120"/>
        <end position="139"/>
    </location>
</feature>
<evidence type="ECO:0000256" key="9">
    <source>
        <dbReference type="ARBA" id="ARBA00023049"/>
    </source>
</evidence>